<feature type="non-terminal residue" evidence="1">
    <location>
        <position position="1"/>
    </location>
</feature>
<name>A0A3M7P2M8_BRAPC</name>
<protein>
    <submittedName>
        <fullName evidence="1">Uncharacterized protein</fullName>
    </submittedName>
</protein>
<proteinExistence type="predicted"/>
<comment type="caution">
    <text evidence="1">The sequence shown here is derived from an EMBL/GenBank/DDBJ whole genome shotgun (WGS) entry which is preliminary data.</text>
</comment>
<evidence type="ECO:0000313" key="1">
    <source>
        <dbReference type="EMBL" id="RMZ93263.1"/>
    </source>
</evidence>
<keyword evidence="2" id="KW-1185">Reference proteome</keyword>
<reference evidence="1 2" key="1">
    <citation type="journal article" date="2018" name="Sci. Rep.">
        <title>Genomic signatures of local adaptation to the degree of environmental predictability in rotifers.</title>
        <authorList>
            <person name="Franch-Gras L."/>
            <person name="Hahn C."/>
            <person name="Garcia-Roger E.M."/>
            <person name="Carmona M.J."/>
            <person name="Serra M."/>
            <person name="Gomez A."/>
        </authorList>
    </citation>
    <scope>NUCLEOTIDE SEQUENCE [LARGE SCALE GENOMIC DNA]</scope>
    <source>
        <strain evidence="1">HYR1</strain>
    </source>
</reference>
<dbReference type="Proteomes" id="UP000276133">
    <property type="component" value="Unassembled WGS sequence"/>
</dbReference>
<evidence type="ECO:0000313" key="2">
    <source>
        <dbReference type="Proteomes" id="UP000276133"/>
    </source>
</evidence>
<dbReference type="AlphaFoldDB" id="A0A3M7P2M8"/>
<sequence length="77" mass="8959">ALNNDFILQQPNYFIQKIKLVKMRDFLSNYTDFLKGGIFGPIRLIGYHLISARIHPITAKIHTINLENNSFNSFNSY</sequence>
<accession>A0A3M7P2M8</accession>
<gene>
    <name evidence="1" type="ORF">BpHYR1_020388</name>
</gene>
<dbReference type="EMBL" id="REGN01013949">
    <property type="protein sequence ID" value="RMZ93263.1"/>
    <property type="molecule type" value="Genomic_DNA"/>
</dbReference>
<organism evidence="1 2">
    <name type="scientific">Brachionus plicatilis</name>
    <name type="common">Marine rotifer</name>
    <name type="synonym">Brachionus muelleri</name>
    <dbReference type="NCBI Taxonomy" id="10195"/>
    <lineage>
        <taxon>Eukaryota</taxon>
        <taxon>Metazoa</taxon>
        <taxon>Spiralia</taxon>
        <taxon>Gnathifera</taxon>
        <taxon>Rotifera</taxon>
        <taxon>Eurotatoria</taxon>
        <taxon>Monogononta</taxon>
        <taxon>Pseudotrocha</taxon>
        <taxon>Ploima</taxon>
        <taxon>Brachionidae</taxon>
        <taxon>Brachionus</taxon>
    </lineage>
</organism>